<reference evidence="3 4" key="1">
    <citation type="submission" date="2019-05" db="EMBL/GenBank/DDBJ databases">
        <authorList>
            <person name="Hariharan J."/>
            <person name="Choudoir M.J."/>
            <person name="Diebold P."/>
            <person name="Panke-Buisse K."/>
            <person name="Buckley D.H."/>
        </authorList>
    </citation>
    <scope>NUCLEOTIDE SEQUENCE [LARGE SCALE GENOMIC DNA]</scope>
    <source>
        <strain evidence="3 4">SUN51</strain>
    </source>
</reference>
<gene>
    <name evidence="3" type="ORF">FGF04_24750</name>
</gene>
<evidence type="ECO:0000256" key="2">
    <source>
        <dbReference type="SAM" id="Phobius"/>
    </source>
</evidence>
<keyword evidence="4" id="KW-1185">Reference proteome</keyword>
<sequence length="97" mass="10664">MDHVERFERELSRLMRESRQDSPFEERHRRRLRAAVRARQRTRTVWIAATSALTVAATGVGLVFLADSLAQGAPTAPAPRPVVSAETVPALPTASST</sequence>
<feature type="region of interest" description="Disordered" evidence="1">
    <location>
        <begin position="72"/>
        <end position="97"/>
    </location>
</feature>
<accession>A0A5B0AU74</accession>
<dbReference type="AlphaFoldDB" id="A0A5B0AU74"/>
<organism evidence="3 4">
    <name type="scientific">Streptomyces apricus</name>
    <dbReference type="NCBI Taxonomy" id="1828112"/>
    <lineage>
        <taxon>Bacteria</taxon>
        <taxon>Bacillati</taxon>
        <taxon>Actinomycetota</taxon>
        <taxon>Actinomycetes</taxon>
        <taxon>Kitasatosporales</taxon>
        <taxon>Streptomycetaceae</taxon>
        <taxon>Streptomyces</taxon>
    </lineage>
</organism>
<evidence type="ECO:0000256" key="1">
    <source>
        <dbReference type="SAM" id="MobiDB-lite"/>
    </source>
</evidence>
<feature type="transmembrane region" description="Helical" evidence="2">
    <location>
        <begin position="45"/>
        <end position="66"/>
    </location>
</feature>
<evidence type="ECO:0000313" key="4">
    <source>
        <dbReference type="Proteomes" id="UP000324965"/>
    </source>
</evidence>
<keyword evidence="2" id="KW-0812">Transmembrane</keyword>
<evidence type="ECO:0000313" key="3">
    <source>
        <dbReference type="EMBL" id="KAA0932039.1"/>
    </source>
</evidence>
<keyword evidence="2" id="KW-1133">Transmembrane helix</keyword>
<name>A0A5B0AU74_9ACTN</name>
<proteinExistence type="predicted"/>
<evidence type="ECO:0008006" key="5">
    <source>
        <dbReference type="Google" id="ProtNLM"/>
    </source>
</evidence>
<comment type="caution">
    <text evidence="3">The sequence shown here is derived from an EMBL/GenBank/DDBJ whole genome shotgun (WGS) entry which is preliminary data.</text>
</comment>
<keyword evidence="2" id="KW-0472">Membrane</keyword>
<protein>
    <recommendedName>
        <fullName evidence="5">Cellulase</fullName>
    </recommendedName>
</protein>
<dbReference type="Proteomes" id="UP000324965">
    <property type="component" value="Unassembled WGS sequence"/>
</dbReference>
<dbReference type="EMBL" id="VDFC01000046">
    <property type="protein sequence ID" value="KAA0932039.1"/>
    <property type="molecule type" value="Genomic_DNA"/>
</dbReference>
<dbReference type="RefSeq" id="WP_149513460.1">
    <property type="nucleotide sequence ID" value="NZ_VDFC01000046.1"/>
</dbReference>